<feature type="compositionally biased region" description="Basic and acidic residues" evidence="1">
    <location>
        <begin position="397"/>
        <end position="411"/>
    </location>
</feature>
<evidence type="ECO:0000313" key="3">
    <source>
        <dbReference type="Proteomes" id="UP001501303"/>
    </source>
</evidence>
<protein>
    <recommendedName>
        <fullName evidence="4">Baseplate assembly protein</fullName>
    </recommendedName>
</protein>
<evidence type="ECO:0008006" key="4">
    <source>
        <dbReference type="Google" id="ProtNLM"/>
    </source>
</evidence>
<evidence type="ECO:0000256" key="1">
    <source>
        <dbReference type="SAM" id="MobiDB-lite"/>
    </source>
</evidence>
<dbReference type="InterPro" id="IPR011749">
    <property type="entry name" value="CHP02243"/>
</dbReference>
<gene>
    <name evidence="2" type="ORF">GCM10009716_31880</name>
</gene>
<feature type="compositionally biased region" description="Gly residues" evidence="1">
    <location>
        <begin position="382"/>
        <end position="396"/>
    </location>
</feature>
<name>A0ABN2PG22_9ACTN</name>
<accession>A0ABN2PG22</accession>
<comment type="caution">
    <text evidence="2">The sequence shown here is derived from an EMBL/GenBank/DDBJ whole genome shotgun (WGS) entry which is preliminary data.</text>
</comment>
<organism evidence="2 3">
    <name type="scientific">Streptomyces sodiiphilus</name>
    <dbReference type="NCBI Taxonomy" id="226217"/>
    <lineage>
        <taxon>Bacteria</taxon>
        <taxon>Bacillati</taxon>
        <taxon>Actinomycetota</taxon>
        <taxon>Actinomycetes</taxon>
        <taxon>Kitasatosporales</taxon>
        <taxon>Streptomycetaceae</taxon>
        <taxon>Streptomyces</taxon>
    </lineage>
</organism>
<keyword evidence="3" id="KW-1185">Reference proteome</keyword>
<reference evidence="2 3" key="1">
    <citation type="journal article" date="2019" name="Int. J. Syst. Evol. Microbiol.">
        <title>The Global Catalogue of Microorganisms (GCM) 10K type strain sequencing project: providing services to taxonomists for standard genome sequencing and annotation.</title>
        <authorList>
            <consortium name="The Broad Institute Genomics Platform"/>
            <consortium name="The Broad Institute Genome Sequencing Center for Infectious Disease"/>
            <person name="Wu L."/>
            <person name="Ma J."/>
        </authorList>
    </citation>
    <scope>NUCLEOTIDE SEQUENCE [LARGE SCALE GENOMIC DNA]</scope>
    <source>
        <strain evidence="2 3">JCM 13581</strain>
    </source>
</reference>
<evidence type="ECO:0000313" key="2">
    <source>
        <dbReference type="EMBL" id="GAA1920857.1"/>
    </source>
</evidence>
<sequence length="1106" mass="117820">MSGAGAEGEGAVCRTGPRRHAVRRAPRLNGLDGIEVADDGLTLTVTFLGKAPRRVRPENIRIDGGRRVRDLRAVDVTVEREDDPELDDRMSVVLDRTGDTSRYTLCLVEPGPYGRPGSEPLSGFDPRYHRAGFSFLPGCPTPFDCVGEPEPPPAFRPAPVVDYTARDYDSLLRTALDHLALTTPDWVERHVPDLGVTLVELLAHTADRISHLQDAVGTEAYLATARRRVSVRRHTRLVDYAMHDGCNARALVVLETGRRITLRHGEYRFAAVDAGRPEPRERPALPPVLTDEILRSLDEQGPPEVFEPLERREVTLRPEHNLIRFWTWGDEECVLPRGATRATLRDAWRDGCPGSAEASAPGTDAPGTDAPGTTAGQESGEPGPGAAGGRGPGGPGRPEKPGVPRERALDLRPGDLLLIEEVLGPRSGVPADADPARRRAVRLLSVTPGYDELCDQPVVEVSWAPEDAPPFPVCLSSRGGTGCGPVADVSVARGNVVAVDHGRTVTFCGGEPEGFTVPPEPVRVPSCDPPAFGCPDPPRGNAPARAVHALIDQAGAGLQLTANQVRGLFAAVGEEAVLRAGLDVRLRPGSGGEERVLPPTADAQAEVLHRLLAQASYPGIRERFRPVLRHAPVTQAAPFPDPAVVAAGQASRLAGVPELVRQRLTELWRAAGGSEGLSRAEIAELTVLFGAEAVKEARLARRPAAALRDLLARRHRLLADKLRRLEVLTARARAGAVQGDHIAWEIARSWGERYAAGLRPDHPVLAGPVSGLPQDPRRALPAVTAAAGGEVWVPRRDLLASGHRDRHFVGELEDDGRLALRFGDGRHGAPPPPGARVEVTCRVGNGPAGNVGAEAVNHLVLCRRAGVERKVAGAVTRVRNPLPATGGTAPEPVDQVRQLAPPALRRTLLRAVTAKDYAALASGLPGVRRAAAQLRWTGSTREAHVAVDASGTGGPGPDLLDAVAQALEVFRLTGHDLVVLPARQLPLDIELRVCVAAGHRESAVRAGLRRALGTGTLPGGRPAFFHPDARTFGDPVRAGRLVAFAAAVPGVADVRVTRLRRLGGPDPGEREAGVLRPGPLEIVRCDNDPRRPEMGRLAILLGGEGL</sequence>
<dbReference type="NCBIfam" id="TIGR02243">
    <property type="entry name" value="putative baseplate assembly protein"/>
    <property type="match status" value="1"/>
</dbReference>
<dbReference type="Proteomes" id="UP001501303">
    <property type="component" value="Unassembled WGS sequence"/>
</dbReference>
<dbReference type="EMBL" id="BAAAMJ010000031">
    <property type="protein sequence ID" value="GAA1920857.1"/>
    <property type="molecule type" value="Genomic_DNA"/>
</dbReference>
<feature type="region of interest" description="Disordered" evidence="1">
    <location>
        <begin position="352"/>
        <end position="411"/>
    </location>
</feature>
<dbReference type="RefSeq" id="WP_344262856.1">
    <property type="nucleotide sequence ID" value="NZ_BAAAMJ010000031.1"/>
</dbReference>
<proteinExistence type="predicted"/>